<dbReference type="PROSITE" id="PS00463">
    <property type="entry name" value="ZN2_CY6_FUNGAL_1"/>
    <property type="match status" value="1"/>
</dbReference>
<keyword evidence="1" id="KW-0539">Nucleus</keyword>
<evidence type="ECO:0000313" key="5">
    <source>
        <dbReference type="Proteomes" id="UP000774617"/>
    </source>
</evidence>
<feature type="domain" description="Zn(2)-C6 fungal-type" evidence="3">
    <location>
        <begin position="15"/>
        <end position="45"/>
    </location>
</feature>
<dbReference type="PROSITE" id="PS50048">
    <property type="entry name" value="ZN2_CY6_FUNGAL_2"/>
    <property type="match status" value="1"/>
</dbReference>
<dbReference type="Proteomes" id="UP000774617">
    <property type="component" value="Unassembled WGS sequence"/>
</dbReference>
<gene>
    <name evidence="4" type="ORF">B0J12DRAFT_402882</name>
</gene>
<evidence type="ECO:0000259" key="3">
    <source>
        <dbReference type="PROSITE" id="PS50048"/>
    </source>
</evidence>
<dbReference type="SUPFAM" id="SSF57701">
    <property type="entry name" value="Zn2/Cys6 DNA-binding domain"/>
    <property type="match status" value="1"/>
</dbReference>
<name>A0ABQ8GIF9_9PEZI</name>
<proteinExistence type="predicted"/>
<dbReference type="SMART" id="SM00066">
    <property type="entry name" value="GAL4"/>
    <property type="match status" value="1"/>
</dbReference>
<evidence type="ECO:0000256" key="1">
    <source>
        <dbReference type="ARBA" id="ARBA00023242"/>
    </source>
</evidence>
<dbReference type="PRINTS" id="PR00755">
    <property type="entry name" value="AFLATOXINBRP"/>
</dbReference>
<dbReference type="Pfam" id="PF00172">
    <property type="entry name" value="Zn_clus"/>
    <property type="match status" value="1"/>
</dbReference>
<comment type="caution">
    <text evidence="4">The sequence shown here is derived from an EMBL/GenBank/DDBJ whole genome shotgun (WGS) entry which is preliminary data.</text>
</comment>
<dbReference type="InterPro" id="IPR021858">
    <property type="entry name" value="Fun_TF"/>
</dbReference>
<dbReference type="PANTHER" id="PTHR47657">
    <property type="entry name" value="STEROL REGULATORY ELEMENT-BINDING PROTEIN ECM22"/>
    <property type="match status" value="1"/>
</dbReference>
<evidence type="ECO:0000256" key="2">
    <source>
        <dbReference type="SAM" id="MobiDB-lite"/>
    </source>
</evidence>
<sequence>MPPRPRKGHRKSRTGCANCKRRKIKCDESRPECGNCVKHRIRCDYLDAEPHASPQSASASPAAAACGSTTSPQGDRVMLGADDHHHHHPHAPPPIDPRFSSSSSSGGGGGGDAQNDASNTNGLDAAKQLPLNVVDLELMYNFITSTSHTMSSIPEVRNLWRLEVPRIAFRHEFVLRAMLAVSALHVAQWKSDPDERDFYLARALAQHRLSLREPMALLHNLTPENGAAVFVFASLTAVFSLAMPRAPDDFLIVGDEGITNWLFLLRGVASVGKETHEWLLADNIAGMVRQANVPLLDDELLAEEGPPPVEDEQLMNLRRFLQRDVADPEELRVYLEATDKLSRAFAYFGRSGSTADQELRSIFVWIYRTPDEYLALLTQYKPHALLIFGFYSALLHRLNSVWWVKGRGTHLISLIYRQLDPYYRSLLRWPIEEIGWVPT</sequence>
<dbReference type="Pfam" id="PF11951">
    <property type="entry name" value="Fungal_trans_2"/>
    <property type="match status" value="1"/>
</dbReference>
<dbReference type="Gene3D" id="4.10.240.10">
    <property type="entry name" value="Zn(2)-C6 fungal-type DNA-binding domain"/>
    <property type="match status" value="1"/>
</dbReference>
<dbReference type="PANTHER" id="PTHR47657:SF7">
    <property type="entry name" value="STEROL REGULATORY ELEMENT-BINDING PROTEIN ECM22"/>
    <property type="match status" value="1"/>
</dbReference>
<dbReference type="EMBL" id="JAGTJR010000007">
    <property type="protein sequence ID" value="KAH7057064.1"/>
    <property type="molecule type" value="Genomic_DNA"/>
</dbReference>
<dbReference type="InterPro" id="IPR052400">
    <property type="entry name" value="Zn2-C6_fungal_TF"/>
</dbReference>
<keyword evidence="5" id="KW-1185">Reference proteome</keyword>
<feature type="region of interest" description="Disordered" evidence="2">
    <location>
        <begin position="50"/>
        <end position="123"/>
    </location>
</feature>
<reference evidence="4 5" key="1">
    <citation type="journal article" date="2021" name="Nat. Commun.">
        <title>Genetic determinants of endophytism in the Arabidopsis root mycobiome.</title>
        <authorList>
            <person name="Mesny F."/>
            <person name="Miyauchi S."/>
            <person name="Thiergart T."/>
            <person name="Pickel B."/>
            <person name="Atanasova L."/>
            <person name="Karlsson M."/>
            <person name="Huettel B."/>
            <person name="Barry K.W."/>
            <person name="Haridas S."/>
            <person name="Chen C."/>
            <person name="Bauer D."/>
            <person name="Andreopoulos W."/>
            <person name="Pangilinan J."/>
            <person name="LaButti K."/>
            <person name="Riley R."/>
            <person name="Lipzen A."/>
            <person name="Clum A."/>
            <person name="Drula E."/>
            <person name="Henrissat B."/>
            <person name="Kohler A."/>
            <person name="Grigoriev I.V."/>
            <person name="Martin F.M."/>
            <person name="Hacquard S."/>
        </authorList>
    </citation>
    <scope>NUCLEOTIDE SEQUENCE [LARGE SCALE GENOMIC DNA]</scope>
    <source>
        <strain evidence="4 5">MPI-SDFR-AT-0080</strain>
    </source>
</reference>
<feature type="compositionally biased region" description="Low complexity" evidence="2">
    <location>
        <begin position="51"/>
        <end position="72"/>
    </location>
</feature>
<dbReference type="InterPro" id="IPR001138">
    <property type="entry name" value="Zn2Cys6_DnaBD"/>
</dbReference>
<dbReference type="InterPro" id="IPR036864">
    <property type="entry name" value="Zn2-C6_fun-type_DNA-bd_sf"/>
</dbReference>
<organism evidence="4 5">
    <name type="scientific">Macrophomina phaseolina</name>
    <dbReference type="NCBI Taxonomy" id="35725"/>
    <lineage>
        <taxon>Eukaryota</taxon>
        <taxon>Fungi</taxon>
        <taxon>Dikarya</taxon>
        <taxon>Ascomycota</taxon>
        <taxon>Pezizomycotina</taxon>
        <taxon>Dothideomycetes</taxon>
        <taxon>Dothideomycetes incertae sedis</taxon>
        <taxon>Botryosphaeriales</taxon>
        <taxon>Botryosphaeriaceae</taxon>
        <taxon>Macrophomina</taxon>
    </lineage>
</organism>
<dbReference type="CDD" id="cd00067">
    <property type="entry name" value="GAL4"/>
    <property type="match status" value="1"/>
</dbReference>
<evidence type="ECO:0000313" key="4">
    <source>
        <dbReference type="EMBL" id="KAH7057064.1"/>
    </source>
</evidence>
<accession>A0ABQ8GIF9</accession>
<protein>
    <recommendedName>
        <fullName evidence="3">Zn(2)-C6 fungal-type domain-containing protein</fullName>
    </recommendedName>
</protein>